<name>A0A084VUC8_ANOSI</name>
<dbReference type="VEuPathDB" id="VectorBase:ASIS007501"/>
<dbReference type="InterPro" id="IPR001254">
    <property type="entry name" value="Trypsin_dom"/>
</dbReference>
<accession>A0A084VUC8</accession>
<dbReference type="GO" id="GO:0045087">
    <property type="term" value="P:innate immune response"/>
    <property type="evidence" value="ECO:0007669"/>
    <property type="project" value="UniProtKB-KW"/>
</dbReference>
<dbReference type="InterPro" id="IPR051487">
    <property type="entry name" value="Ser/Thr_Proteases_Immune/Dev"/>
</dbReference>
<dbReference type="PANTHER" id="PTHR24256">
    <property type="entry name" value="TRYPTASE-RELATED"/>
    <property type="match status" value="1"/>
</dbReference>
<dbReference type="STRING" id="74873.A0A084VUC8"/>
<organism evidence="15">
    <name type="scientific">Anopheles sinensis</name>
    <name type="common">Mosquito</name>
    <dbReference type="NCBI Taxonomy" id="74873"/>
    <lineage>
        <taxon>Eukaryota</taxon>
        <taxon>Metazoa</taxon>
        <taxon>Ecdysozoa</taxon>
        <taxon>Arthropoda</taxon>
        <taxon>Hexapoda</taxon>
        <taxon>Insecta</taxon>
        <taxon>Pterygota</taxon>
        <taxon>Neoptera</taxon>
        <taxon>Endopterygota</taxon>
        <taxon>Diptera</taxon>
        <taxon>Nematocera</taxon>
        <taxon>Culicoidea</taxon>
        <taxon>Culicidae</taxon>
        <taxon>Anophelinae</taxon>
        <taxon>Anopheles</taxon>
    </lineage>
</organism>
<dbReference type="InterPro" id="IPR018114">
    <property type="entry name" value="TRYPSIN_HIS"/>
</dbReference>
<dbReference type="SMART" id="SM00680">
    <property type="entry name" value="CLIP"/>
    <property type="match status" value="1"/>
</dbReference>
<proteinExistence type="inferred from homology"/>
<evidence type="ECO:0000313" key="16">
    <source>
        <dbReference type="EnsemblMetazoa" id="ASIC009173-PA"/>
    </source>
</evidence>
<sequence>MAREVEYTDFVRPICLPVEESVRQQQLPKYIITGWGTTEEQTVSQVLMKTNVDHLPTAQYLLCYGKAEKNQFDPECVTPIQKNGSCVPIERCQNIYNLLNGGKPTRGHLNYIKYATCTLPGVERSICCLPEEILPHSVATATLGPTYLVPSTTTSPSVILKVSIGLDEFVSDAVLNWNLLPMDSCGTTSVDKIAHGTKTLPFQYPWMALLRYQTSKGLQDMCGGSLINNRYVLTAAHCVKTSSSSKLVQVRLGEHDKNTATDCIIYANGEEHCAPAAYDVAIEETIVHKNFNQPIRFRHDIALIRMAEEIEFSDSIRPICLPVDESVRQYQLPKYAITGWGTTEKQTLSTELLEGLVHHVTIPECQQKMDEKLFRIKLADPWQMCAIGDNLTDSCQGDSGGPLGETVSVNGDPKFVQFGIVSAGAHSCGIVSVPGIYTRVPAYMKWIVTNIRP</sequence>
<dbReference type="GO" id="GO:0006508">
    <property type="term" value="P:proteolysis"/>
    <property type="evidence" value="ECO:0007669"/>
    <property type="project" value="UniProtKB-KW"/>
</dbReference>
<keyword evidence="2 12" id="KW-0964">Secreted</keyword>
<dbReference type="AlphaFoldDB" id="A0A084VUC8"/>
<dbReference type="VEuPathDB" id="VectorBase:ASIC009173"/>
<dbReference type="EMBL" id="ATLV01016720">
    <property type="status" value="NOT_ANNOTATED_CDS"/>
    <property type="molecule type" value="Genomic_DNA"/>
</dbReference>
<dbReference type="EnsemblMetazoa" id="ASIC009173-RA">
    <property type="protein sequence ID" value="ASIC009173-PA"/>
    <property type="gene ID" value="ASIC009173"/>
</dbReference>
<dbReference type="Gene3D" id="2.40.10.10">
    <property type="entry name" value="Trypsin-like serine proteases"/>
    <property type="match status" value="3"/>
</dbReference>
<evidence type="ECO:0000256" key="9">
    <source>
        <dbReference type="ARBA" id="ARBA00023157"/>
    </source>
</evidence>
<dbReference type="PROSITE" id="PS50240">
    <property type="entry name" value="TRYPSIN_DOM"/>
    <property type="match status" value="1"/>
</dbReference>
<reference evidence="16" key="2">
    <citation type="submission" date="2020-05" db="UniProtKB">
        <authorList>
            <consortium name="EnsemblMetazoa"/>
        </authorList>
    </citation>
    <scope>IDENTIFICATION</scope>
</reference>
<gene>
    <name evidence="15" type="ORF">ZHAS_00009173</name>
</gene>
<dbReference type="GO" id="GO:0004252">
    <property type="term" value="F:serine-type endopeptidase activity"/>
    <property type="evidence" value="ECO:0007669"/>
    <property type="project" value="UniProtKB-UniRule"/>
</dbReference>
<evidence type="ECO:0000313" key="17">
    <source>
        <dbReference type="Proteomes" id="UP000030765"/>
    </source>
</evidence>
<dbReference type="OMA" id="AREVEYT"/>
<keyword evidence="4 12" id="KW-0645">Protease</keyword>
<dbReference type="Pfam" id="PF00089">
    <property type="entry name" value="Trypsin"/>
    <property type="match status" value="2"/>
</dbReference>
<dbReference type="VEuPathDB" id="VectorBase:ASIS001462"/>
<dbReference type="InterPro" id="IPR001314">
    <property type="entry name" value="Peptidase_S1A"/>
</dbReference>
<evidence type="ECO:0000256" key="1">
    <source>
        <dbReference type="ARBA" id="ARBA00004613"/>
    </source>
</evidence>
<evidence type="ECO:0000259" key="13">
    <source>
        <dbReference type="PROSITE" id="PS50240"/>
    </source>
</evidence>
<dbReference type="SMART" id="SM00020">
    <property type="entry name" value="Tryp_SPc"/>
    <property type="match status" value="1"/>
</dbReference>
<dbReference type="Pfam" id="PF12032">
    <property type="entry name" value="CLIP"/>
    <property type="match status" value="1"/>
</dbReference>
<dbReference type="InterPro" id="IPR009003">
    <property type="entry name" value="Peptidase_S1_PA"/>
</dbReference>
<evidence type="ECO:0000256" key="2">
    <source>
        <dbReference type="ARBA" id="ARBA00022525"/>
    </source>
</evidence>
<evidence type="ECO:0000256" key="8">
    <source>
        <dbReference type="ARBA" id="ARBA00022859"/>
    </source>
</evidence>
<keyword evidence="6 12" id="KW-0378">Hydrolase</keyword>
<keyword evidence="7 12" id="KW-0720">Serine protease</keyword>
<keyword evidence="17" id="KW-1185">Reference proteome</keyword>
<dbReference type="Gene3D" id="3.30.1640.30">
    <property type="match status" value="1"/>
</dbReference>
<comment type="similarity">
    <text evidence="11 12">Belongs to the peptidase S1 family. CLIP subfamily.</text>
</comment>
<comment type="subcellular location">
    <subcellularLocation>
        <location evidence="1 12">Secreted</location>
    </subcellularLocation>
</comment>
<comment type="domain">
    <text evidence="12">The clip domain consists of 35-55 residues which are 'knitted' together usually by 3 conserved disulfide bonds forming a clip-like compact structure.</text>
</comment>
<dbReference type="OrthoDB" id="547031at2759"/>
<evidence type="ECO:0000256" key="6">
    <source>
        <dbReference type="ARBA" id="ARBA00022801"/>
    </source>
</evidence>
<dbReference type="CDD" id="cd00190">
    <property type="entry name" value="Tryp_SPc"/>
    <property type="match status" value="1"/>
</dbReference>
<evidence type="ECO:0000256" key="11">
    <source>
        <dbReference type="ARBA" id="ARBA00024195"/>
    </source>
</evidence>
<dbReference type="FunFam" id="2.40.10.10:FF:000028">
    <property type="entry name" value="Serine protease easter"/>
    <property type="match status" value="1"/>
</dbReference>
<dbReference type="SUPFAM" id="SSF50494">
    <property type="entry name" value="Trypsin-like serine proteases"/>
    <property type="match status" value="2"/>
</dbReference>
<dbReference type="EC" id="3.4.21.-" evidence="12"/>
<evidence type="ECO:0000256" key="7">
    <source>
        <dbReference type="ARBA" id="ARBA00022825"/>
    </source>
</evidence>
<evidence type="ECO:0000313" key="15">
    <source>
        <dbReference type="EMBL" id="KFB41572.1"/>
    </source>
</evidence>
<dbReference type="Proteomes" id="UP000030765">
    <property type="component" value="Unassembled WGS sequence"/>
</dbReference>
<reference evidence="15 17" key="1">
    <citation type="journal article" date="2014" name="BMC Genomics">
        <title>Genome sequence of Anopheles sinensis provides insight into genetics basis of mosquito competence for malaria parasites.</title>
        <authorList>
            <person name="Zhou D."/>
            <person name="Zhang D."/>
            <person name="Ding G."/>
            <person name="Shi L."/>
            <person name="Hou Q."/>
            <person name="Ye Y."/>
            <person name="Xu Y."/>
            <person name="Zhou H."/>
            <person name="Xiong C."/>
            <person name="Li S."/>
            <person name="Yu J."/>
            <person name="Hong S."/>
            <person name="Yu X."/>
            <person name="Zou P."/>
            <person name="Chen C."/>
            <person name="Chang X."/>
            <person name="Wang W."/>
            <person name="Lv Y."/>
            <person name="Sun Y."/>
            <person name="Ma L."/>
            <person name="Shen B."/>
            <person name="Zhu C."/>
        </authorList>
    </citation>
    <scope>NUCLEOTIDE SEQUENCE [LARGE SCALE GENOMIC DNA]</scope>
</reference>
<dbReference type="PRINTS" id="PR00722">
    <property type="entry name" value="CHYMOTRYPSIN"/>
</dbReference>
<dbReference type="InterPro" id="IPR022700">
    <property type="entry name" value="CLIP"/>
</dbReference>
<dbReference type="GO" id="GO:0005576">
    <property type="term" value="C:extracellular region"/>
    <property type="evidence" value="ECO:0007669"/>
    <property type="project" value="UniProtKB-SubCell"/>
</dbReference>
<keyword evidence="3" id="KW-0399">Innate immunity</keyword>
<keyword evidence="10" id="KW-0325">Glycoprotein</keyword>
<protein>
    <recommendedName>
        <fullName evidence="12">CLIP domain-containing serine protease</fullName>
        <ecNumber evidence="12">3.4.21.-</ecNumber>
    </recommendedName>
</protein>
<dbReference type="PROSITE" id="PS00134">
    <property type="entry name" value="TRYPSIN_HIS"/>
    <property type="match status" value="1"/>
</dbReference>
<evidence type="ECO:0000256" key="3">
    <source>
        <dbReference type="ARBA" id="ARBA00022588"/>
    </source>
</evidence>
<keyword evidence="5" id="KW-0732">Signal</keyword>
<evidence type="ECO:0000256" key="10">
    <source>
        <dbReference type="ARBA" id="ARBA00023180"/>
    </source>
</evidence>
<evidence type="ECO:0000259" key="14">
    <source>
        <dbReference type="PROSITE" id="PS51888"/>
    </source>
</evidence>
<feature type="domain" description="Clip" evidence="14">
    <location>
        <begin position="75"/>
        <end position="128"/>
    </location>
</feature>
<dbReference type="PROSITE" id="PS51888">
    <property type="entry name" value="CLIP"/>
    <property type="match status" value="1"/>
</dbReference>
<keyword evidence="8" id="KW-0391">Immunity</keyword>
<keyword evidence="9" id="KW-1015">Disulfide bond</keyword>
<evidence type="ECO:0000256" key="5">
    <source>
        <dbReference type="ARBA" id="ARBA00022729"/>
    </source>
</evidence>
<dbReference type="InterPro" id="IPR043504">
    <property type="entry name" value="Peptidase_S1_PA_chymotrypsin"/>
</dbReference>
<dbReference type="EMBL" id="KE525103">
    <property type="protein sequence ID" value="KFB41572.1"/>
    <property type="molecule type" value="Genomic_DNA"/>
</dbReference>
<evidence type="ECO:0000256" key="4">
    <source>
        <dbReference type="ARBA" id="ARBA00022670"/>
    </source>
</evidence>
<feature type="domain" description="Peptidase S1" evidence="13">
    <location>
        <begin position="193"/>
        <end position="452"/>
    </location>
</feature>
<dbReference type="InterPro" id="IPR038565">
    <property type="entry name" value="CLIP_sf"/>
</dbReference>
<evidence type="ECO:0000256" key="12">
    <source>
        <dbReference type="RuleBase" id="RU366078"/>
    </source>
</evidence>